<keyword evidence="2" id="KW-1185">Reference proteome</keyword>
<evidence type="ECO:0000313" key="1">
    <source>
        <dbReference type="EnsemblPlants" id="OPUNC03G11520.1"/>
    </source>
</evidence>
<reference evidence="1" key="2">
    <citation type="submission" date="2018-05" db="EMBL/GenBank/DDBJ databases">
        <title>OpunRS2 (Oryza punctata Reference Sequence Version 2).</title>
        <authorList>
            <person name="Zhang J."/>
            <person name="Kudrna D."/>
            <person name="Lee S."/>
            <person name="Talag J."/>
            <person name="Welchert J."/>
            <person name="Wing R.A."/>
        </authorList>
    </citation>
    <scope>NUCLEOTIDE SEQUENCE [LARGE SCALE GENOMIC DNA]</scope>
</reference>
<evidence type="ECO:0000313" key="2">
    <source>
        <dbReference type="Proteomes" id="UP000026962"/>
    </source>
</evidence>
<protein>
    <submittedName>
        <fullName evidence="1">Uncharacterized protein</fullName>
    </submittedName>
</protein>
<proteinExistence type="predicted"/>
<reference evidence="1" key="1">
    <citation type="submission" date="2015-04" db="UniProtKB">
        <authorList>
            <consortium name="EnsemblPlants"/>
        </authorList>
    </citation>
    <scope>IDENTIFICATION</scope>
</reference>
<dbReference type="AlphaFoldDB" id="A0A0E0KBS8"/>
<dbReference type="HOGENOM" id="CLU_147668_0_0_1"/>
<accession>A0A0E0KBS8</accession>
<name>A0A0E0KBS8_ORYPU</name>
<dbReference type="Proteomes" id="UP000026962">
    <property type="component" value="Chromosome 3"/>
</dbReference>
<sequence length="148" mass="15770">MEGLLPFVYRVIVHKRDGHRAVGNPFLNDEPAAAAAATAYKRLATCDSGTYSRPATTVDAPFLGGTVVTLLGLVFPKGKIYCVKVVYWLLHEDCAPCATGKPYRSSLNFLEYMIMHGTNDGGLEGVTLPLSTGEVFGASGNSQGNLDS</sequence>
<dbReference type="EnsemblPlants" id="OPUNC03G11520.1">
    <property type="protein sequence ID" value="OPUNC03G11520.1"/>
    <property type="gene ID" value="OPUNC03G11520"/>
</dbReference>
<dbReference type="Gramene" id="OPUNC03G11520.1">
    <property type="protein sequence ID" value="OPUNC03G11520.1"/>
    <property type="gene ID" value="OPUNC03G11520"/>
</dbReference>
<organism evidence="1">
    <name type="scientific">Oryza punctata</name>
    <name type="common">Red rice</name>
    <dbReference type="NCBI Taxonomy" id="4537"/>
    <lineage>
        <taxon>Eukaryota</taxon>
        <taxon>Viridiplantae</taxon>
        <taxon>Streptophyta</taxon>
        <taxon>Embryophyta</taxon>
        <taxon>Tracheophyta</taxon>
        <taxon>Spermatophyta</taxon>
        <taxon>Magnoliopsida</taxon>
        <taxon>Liliopsida</taxon>
        <taxon>Poales</taxon>
        <taxon>Poaceae</taxon>
        <taxon>BOP clade</taxon>
        <taxon>Oryzoideae</taxon>
        <taxon>Oryzeae</taxon>
        <taxon>Oryzinae</taxon>
        <taxon>Oryza</taxon>
    </lineage>
</organism>